<comment type="caution">
    <text evidence="3">The sequence shown here is derived from an EMBL/GenBank/DDBJ whole genome shotgun (WGS) entry which is preliminary data.</text>
</comment>
<dbReference type="GO" id="GO:0005980">
    <property type="term" value="P:glycogen catabolic process"/>
    <property type="evidence" value="ECO:0007669"/>
    <property type="project" value="InterPro"/>
</dbReference>
<feature type="domain" description="Glycogen debranching enzyme bacterial and archaeal type N-terminal" evidence="2">
    <location>
        <begin position="75"/>
        <end position="292"/>
    </location>
</feature>
<dbReference type="InterPro" id="IPR024742">
    <property type="entry name" value="Glycogen_debranch_N"/>
</dbReference>
<evidence type="ECO:0000259" key="1">
    <source>
        <dbReference type="Pfam" id="PF06202"/>
    </source>
</evidence>
<dbReference type="GO" id="GO:0004134">
    <property type="term" value="F:4-alpha-glucanotransferase activity"/>
    <property type="evidence" value="ECO:0007669"/>
    <property type="project" value="InterPro"/>
</dbReference>
<organism evidence="3 4">
    <name type="scientific">Candidatus Segetimicrobium genomatis</name>
    <dbReference type="NCBI Taxonomy" id="2569760"/>
    <lineage>
        <taxon>Bacteria</taxon>
        <taxon>Bacillati</taxon>
        <taxon>Candidatus Sysuimicrobiota</taxon>
        <taxon>Candidatus Sysuimicrobiia</taxon>
        <taxon>Candidatus Sysuimicrobiales</taxon>
        <taxon>Candidatus Segetimicrobiaceae</taxon>
        <taxon>Candidatus Segetimicrobium</taxon>
    </lineage>
</organism>
<protein>
    <recommendedName>
        <fullName evidence="5">Glycogen debranching protein</fullName>
    </recommendedName>
</protein>
<evidence type="ECO:0000313" key="4">
    <source>
        <dbReference type="Proteomes" id="UP000320048"/>
    </source>
</evidence>
<dbReference type="PANTHER" id="PTHR10569:SF2">
    <property type="entry name" value="GLYCOGEN DEBRANCHING ENZYME"/>
    <property type="match status" value="1"/>
</dbReference>
<dbReference type="InterPro" id="IPR010401">
    <property type="entry name" value="AGL/Gdb1"/>
</dbReference>
<evidence type="ECO:0008006" key="5">
    <source>
        <dbReference type="Google" id="ProtNLM"/>
    </source>
</evidence>
<sequence length="422" mass="45296">MSFGSKAAAAGGSACFTVSDTAGRLRHPNADVAQLRSADGGRSAMSVKPPDTVLDRPLVSFGPEICGDLLSALRREWLVTNGLGGYASGTVAGVNTRRYHGLLVAALAPPAVRTVLVGGLIDWGVYDGRRYPLATHEFGDGTVDPRGYRHLQAFVLDGMLPVWTYALGDALLQKRVWMAHGANTTYVMYRLLRATRTVELEITPLVTYRDFHTLTSGRGWRPAVTADPRGVEIRAFEGAAPVRLVAETGRFAAHGEWYWNFLHREESARGLDDRSDLFAPGVFTASLSPGEHLALVATSEAGPPAADPRPLAAAQARQVQLLQRAGARDSHPVVQQLVLAADQFIVRRTIAAPGTASDVGQTVIAGYPWFNDWGRDAMIALPGLTLATGRPEVAAEILRTFARFVADGLIPNTFPDRAGADP</sequence>
<dbReference type="InterPro" id="IPR008928">
    <property type="entry name" value="6-hairpin_glycosidase_sf"/>
</dbReference>
<dbReference type="AlphaFoldDB" id="A0A537JEQ8"/>
<feature type="non-terminal residue" evidence="3">
    <location>
        <position position="422"/>
    </location>
</feature>
<dbReference type="GO" id="GO:0004135">
    <property type="term" value="F:amylo-alpha-1,6-glucosidase activity"/>
    <property type="evidence" value="ECO:0007669"/>
    <property type="project" value="InterPro"/>
</dbReference>
<accession>A0A537JEQ8</accession>
<dbReference type="PANTHER" id="PTHR10569">
    <property type="entry name" value="GLYCOGEN DEBRANCHING ENZYME"/>
    <property type="match status" value="1"/>
</dbReference>
<gene>
    <name evidence="3" type="ORF">E6H04_05615</name>
</gene>
<feature type="domain" description="Glycogen debranching enzyme C-terminal" evidence="1">
    <location>
        <begin position="340"/>
        <end position="418"/>
    </location>
</feature>
<evidence type="ECO:0000313" key="3">
    <source>
        <dbReference type="EMBL" id="TMI82038.1"/>
    </source>
</evidence>
<proteinExistence type="predicted"/>
<name>A0A537JEQ8_9BACT</name>
<reference evidence="3 4" key="1">
    <citation type="journal article" date="2019" name="Nat. Microbiol.">
        <title>Mediterranean grassland soil C-N compound turnover is dependent on rainfall and depth, and is mediated by genomically divergent microorganisms.</title>
        <authorList>
            <person name="Diamond S."/>
            <person name="Andeer P.F."/>
            <person name="Li Z."/>
            <person name="Crits-Christoph A."/>
            <person name="Burstein D."/>
            <person name="Anantharaman K."/>
            <person name="Lane K.R."/>
            <person name="Thomas B.C."/>
            <person name="Pan C."/>
            <person name="Northen T.R."/>
            <person name="Banfield J.F."/>
        </authorList>
    </citation>
    <scope>NUCLEOTIDE SEQUENCE [LARGE SCALE GENOMIC DNA]</scope>
    <source>
        <strain evidence="3">NP_7</strain>
    </source>
</reference>
<dbReference type="Pfam" id="PF12439">
    <property type="entry name" value="GDE_N"/>
    <property type="match status" value="1"/>
</dbReference>
<dbReference type="SUPFAM" id="SSF48208">
    <property type="entry name" value="Six-hairpin glycosidases"/>
    <property type="match status" value="1"/>
</dbReference>
<dbReference type="InterPro" id="IPR032790">
    <property type="entry name" value="GDE_C"/>
</dbReference>
<dbReference type="Proteomes" id="UP000320048">
    <property type="component" value="Unassembled WGS sequence"/>
</dbReference>
<dbReference type="Pfam" id="PF06202">
    <property type="entry name" value="GDE_C"/>
    <property type="match status" value="1"/>
</dbReference>
<dbReference type="EMBL" id="VBAO01000145">
    <property type="protein sequence ID" value="TMI82038.1"/>
    <property type="molecule type" value="Genomic_DNA"/>
</dbReference>
<evidence type="ECO:0000259" key="2">
    <source>
        <dbReference type="Pfam" id="PF12439"/>
    </source>
</evidence>